<evidence type="ECO:0000256" key="1">
    <source>
        <dbReference type="ARBA" id="ARBA00010641"/>
    </source>
</evidence>
<dbReference type="PANTHER" id="PTHR43133">
    <property type="entry name" value="RNA POLYMERASE ECF-TYPE SIGMA FACTO"/>
    <property type="match status" value="1"/>
</dbReference>
<dbReference type="CDD" id="cd06171">
    <property type="entry name" value="Sigma70_r4"/>
    <property type="match status" value="1"/>
</dbReference>
<proteinExistence type="inferred from homology"/>
<accession>A0A4U8WBJ1</accession>
<dbReference type="InterPro" id="IPR013324">
    <property type="entry name" value="RNA_pol_sigma_r3/r4-like"/>
</dbReference>
<dbReference type="SUPFAM" id="SSF88659">
    <property type="entry name" value="Sigma3 and sigma4 domains of RNA polymerase sigma factors"/>
    <property type="match status" value="1"/>
</dbReference>
<dbReference type="NCBIfam" id="TIGR02937">
    <property type="entry name" value="sigma70-ECF"/>
    <property type="match status" value="1"/>
</dbReference>
<dbReference type="InterPro" id="IPR039425">
    <property type="entry name" value="RNA_pol_sigma-70-like"/>
</dbReference>
<evidence type="ECO:0000256" key="4">
    <source>
        <dbReference type="ARBA" id="ARBA00023125"/>
    </source>
</evidence>
<dbReference type="AlphaFoldDB" id="A0A4U8WBJ1"/>
<dbReference type="InterPro" id="IPR014284">
    <property type="entry name" value="RNA_pol_sigma-70_dom"/>
</dbReference>
<evidence type="ECO:0000259" key="7">
    <source>
        <dbReference type="Pfam" id="PF08281"/>
    </source>
</evidence>
<feature type="domain" description="RNA polymerase sigma-70 region 2" evidence="6">
    <location>
        <begin position="48"/>
        <end position="114"/>
    </location>
</feature>
<comment type="similarity">
    <text evidence="1">Belongs to the sigma-70 factor family. ECF subfamily.</text>
</comment>
<name>A0A4U8WBJ1_9NOCA</name>
<dbReference type="SUPFAM" id="SSF88946">
    <property type="entry name" value="Sigma2 domain of RNA polymerase sigma factors"/>
    <property type="match status" value="1"/>
</dbReference>
<keyword evidence="3" id="KW-0731">Sigma factor</keyword>
<dbReference type="Proteomes" id="UP000290439">
    <property type="component" value="Chromosome"/>
</dbReference>
<dbReference type="PANTHER" id="PTHR43133:SF8">
    <property type="entry name" value="RNA POLYMERASE SIGMA FACTOR HI_1459-RELATED"/>
    <property type="match status" value="1"/>
</dbReference>
<dbReference type="Pfam" id="PF08281">
    <property type="entry name" value="Sigma70_r4_2"/>
    <property type="match status" value="1"/>
</dbReference>
<dbReference type="InterPro" id="IPR036388">
    <property type="entry name" value="WH-like_DNA-bd_sf"/>
</dbReference>
<dbReference type="InterPro" id="IPR007627">
    <property type="entry name" value="RNA_pol_sigma70_r2"/>
</dbReference>
<dbReference type="Pfam" id="PF04542">
    <property type="entry name" value="Sigma70_r2"/>
    <property type="match status" value="1"/>
</dbReference>
<gene>
    <name evidence="8" type="primary">rpoE_1</name>
    <name evidence="8" type="ORF">NCTC10797_02918</name>
</gene>
<protein>
    <submittedName>
        <fullName evidence="8">Sigma-24</fullName>
    </submittedName>
</protein>
<keyword evidence="5" id="KW-0804">Transcription</keyword>
<dbReference type="InterPro" id="IPR013249">
    <property type="entry name" value="RNA_pol_sigma70_r4_t2"/>
</dbReference>
<evidence type="ECO:0000256" key="3">
    <source>
        <dbReference type="ARBA" id="ARBA00023082"/>
    </source>
</evidence>
<evidence type="ECO:0000256" key="5">
    <source>
        <dbReference type="ARBA" id="ARBA00023163"/>
    </source>
</evidence>
<reference evidence="8 9" key="1">
    <citation type="submission" date="2019-02" db="EMBL/GenBank/DDBJ databases">
        <authorList>
            <consortium name="Pathogen Informatics"/>
        </authorList>
    </citation>
    <scope>NUCLEOTIDE SEQUENCE [LARGE SCALE GENOMIC DNA]</scope>
    <source>
        <strain evidence="8 9">3012STDY6756504</strain>
    </source>
</reference>
<evidence type="ECO:0000313" key="8">
    <source>
        <dbReference type="EMBL" id="VFA99138.1"/>
    </source>
</evidence>
<evidence type="ECO:0000256" key="2">
    <source>
        <dbReference type="ARBA" id="ARBA00023015"/>
    </source>
</evidence>
<evidence type="ECO:0000313" key="9">
    <source>
        <dbReference type="Proteomes" id="UP000290439"/>
    </source>
</evidence>
<feature type="domain" description="RNA polymerase sigma factor 70 region 4 type 2" evidence="7">
    <location>
        <begin position="144"/>
        <end position="196"/>
    </location>
</feature>
<keyword evidence="4" id="KW-0238">DNA-binding</keyword>
<dbReference type="EMBL" id="LR215973">
    <property type="protein sequence ID" value="VFA99138.1"/>
    <property type="molecule type" value="Genomic_DNA"/>
</dbReference>
<sequence>MTIAHARVSNTGAAEEVGVTATETTTVPDDVTLVSRSKDGDVRAYEQLVLRHQGQMFRLASKMLADRAEAEDVVQEVFLAAWRRLAQLNDDAAFVGWLYRMTTNRCLNVIRARRPHVEADLDLTESPRSDIQPEHATQVNTQLEALNVALQDLTPEQRACWLLREVHGLSYEEIGDIVGANTTAVRGRIARARAQLSEVMKPWR</sequence>
<dbReference type="GO" id="GO:0016987">
    <property type="term" value="F:sigma factor activity"/>
    <property type="evidence" value="ECO:0007669"/>
    <property type="project" value="UniProtKB-KW"/>
</dbReference>
<keyword evidence="2" id="KW-0805">Transcription regulation</keyword>
<dbReference type="Gene3D" id="1.10.1740.10">
    <property type="match status" value="1"/>
</dbReference>
<dbReference type="Gene3D" id="1.10.10.10">
    <property type="entry name" value="Winged helix-like DNA-binding domain superfamily/Winged helix DNA-binding domain"/>
    <property type="match status" value="1"/>
</dbReference>
<dbReference type="GO" id="GO:0003677">
    <property type="term" value="F:DNA binding"/>
    <property type="evidence" value="ECO:0007669"/>
    <property type="project" value="UniProtKB-KW"/>
</dbReference>
<organism evidence="8 9">
    <name type="scientific">Nocardia cyriacigeorgica</name>
    <dbReference type="NCBI Taxonomy" id="135487"/>
    <lineage>
        <taxon>Bacteria</taxon>
        <taxon>Bacillati</taxon>
        <taxon>Actinomycetota</taxon>
        <taxon>Actinomycetes</taxon>
        <taxon>Mycobacteriales</taxon>
        <taxon>Nocardiaceae</taxon>
        <taxon>Nocardia</taxon>
    </lineage>
</organism>
<dbReference type="GO" id="GO:0006352">
    <property type="term" value="P:DNA-templated transcription initiation"/>
    <property type="evidence" value="ECO:0007669"/>
    <property type="project" value="InterPro"/>
</dbReference>
<evidence type="ECO:0000259" key="6">
    <source>
        <dbReference type="Pfam" id="PF04542"/>
    </source>
</evidence>
<dbReference type="InterPro" id="IPR013325">
    <property type="entry name" value="RNA_pol_sigma_r2"/>
</dbReference>